<name>A0ABR2IPX0_9EUKA</name>
<organism evidence="1 2">
    <name type="scientific">Tritrichomonas musculus</name>
    <dbReference type="NCBI Taxonomy" id="1915356"/>
    <lineage>
        <taxon>Eukaryota</taxon>
        <taxon>Metamonada</taxon>
        <taxon>Parabasalia</taxon>
        <taxon>Tritrichomonadida</taxon>
        <taxon>Tritrichomonadidae</taxon>
        <taxon>Tritrichomonas</taxon>
    </lineage>
</organism>
<evidence type="ECO:0000313" key="1">
    <source>
        <dbReference type="EMBL" id="KAK8866998.1"/>
    </source>
</evidence>
<dbReference type="SUPFAM" id="SSF48371">
    <property type="entry name" value="ARM repeat"/>
    <property type="match status" value="1"/>
</dbReference>
<accession>A0ABR2IPX0</accession>
<dbReference type="Proteomes" id="UP001470230">
    <property type="component" value="Unassembled WGS sequence"/>
</dbReference>
<reference evidence="1 2" key="1">
    <citation type="submission" date="2024-04" db="EMBL/GenBank/DDBJ databases">
        <title>Tritrichomonas musculus Genome.</title>
        <authorList>
            <person name="Alves-Ferreira E."/>
            <person name="Grigg M."/>
            <person name="Lorenzi H."/>
            <person name="Galac M."/>
        </authorList>
    </citation>
    <scope>NUCLEOTIDE SEQUENCE [LARGE SCALE GENOMIC DNA]</scope>
    <source>
        <strain evidence="1 2">EAF2021</strain>
    </source>
</reference>
<comment type="caution">
    <text evidence="1">The sequence shown here is derived from an EMBL/GenBank/DDBJ whole genome shotgun (WGS) entry which is preliminary data.</text>
</comment>
<keyword evidence="2" id="KW-1185">Reference proteome</keyword>
<protein>
    <submittedName>
        <fullName evidence="1">Uncharacterized protein</fullName>
    </submittedName>
</protein>
<sequence length="492" mass="57217">MNEKDGLFHESSDDDEGIIDIRKLVEKYKSQNIRIEETDLIREEMLSLFCQLKQSTSDQNNAINALRVHIPKGFVKPSMMPKNFVQEYVDLFINQRTDIYIKAALLSLSDDMMKYCVDFVQEFGQELYYSKVYEEMRRGKFYIDQCLPVLNHFILHYSVAYTYFINRGFLEFIYEKLNTEKGKSSLFALYKTMECFTGSDKFPLMGNKDLMYQIVDHCIGKIIPSTKEKTFIELETQILVPVIKTLTNLIIPIGNAELYKNKIIDQCVSVFILSIINEENLEISIAGTEFLCSATFYSDEICMQLQKIGVVQYFSKSMQNDEFFSKCGLNCLRIIYNVLVSCSNNGQEMQTYIFVCAKNEDFTSVLNKVMNIGSAKMKNDVFSILATIIYFLEPNDSIAFEKFFELHDYFPVMFNYDQNPQDIFNHLMIAQKLTRVCDISPFCSQQLSEFRMIMLSEEMVDSLNNIKLHGPSQELIPYVDQLLEWINDNSPK</sequence>
<dbReference type="InterPro" id="IPR016024">
    <property type="entry name" value="ARM-type_fold"/>
</dbReference>
<proteinExistence type="predicted"/>
<gene>
    <name evidence="1" type="ORF">M9Y10_009967</name>
</gene>
<dbReference type="EMBL" id="JAPFFF010000015">
    <property type="protein sequence ID" value="KAK8866998.1"/>
    <property type="molecule type" value="Genomic_DNA"/>
</dbReference>
<evidence type="ECO:0000313" key="2">
    <source>
        <dbReference type="Proteomes" id="UP001470230"/>
    </source>
</evidence>